<comment type="caution">
    <text evidence="2">The sequence shown here is derived from an EMBL/GenBank/DDBJ whole genome shotgun (WGS) entry which is preliminary data.</text>
</comment>
<protein>
    <recommendedName>
        <fullName evidence="1">NB-ARC domain-containing protein</fullName>
    </recommendedName>
</protein>
<dbReference type="InterPro" id="IPR027417">
    <property type="entry name" value="P-loop_NTPase"/>
</dbReference>
<dbReference type="InterPro" id="IPR002182">
    <property type="entry name" value="NB-ARC"/>
</dbReference>
<evidence type="ECO:0000313" key="3">
    <source>
        <dbReference type="Proteomes" id="UP001287356"/>
    </source>
</evidence>
<reference evidence="2" key="1">
    <citation type="journal article" date="2023" name="Mol. Phylogenet. Evol.">
        <title>Genome-scale phylogeny and comparative genomics of the fungal order Sordariales.</title>
        <authorList>
            <person name="Hensen N."/>
            <person name="Bonometti L."/>
            <person name="Westerberg I."/>
            <person name="Brannstrom I.O."/>
            <person name="Guillou S."/>
            <person name="Cros-Aarteil S."/>
            <person name="Calhoun S."/>
            <person name="Haridas S."/>
            <person name="Kuo A."/>
            <person name="Mondo S."/>
            <person name="Pangilinan J."/>
            <person name="Riley R."/>
            <person name="LaButti K."/>
            <person name="Andreopoulos B."/>
            <person name="Lipzen A."/>
            <person name="Chen C."/>
            <person name="Yan M."/>
            <person name="Daum C."/>
            <person name="Ng V."/>
            <person name="Clum A."/>
            <person name="Steindorff A."/>
            <person name="Ohm R.A."/>
            <person name="Martin F."/>
            <person name="Silar P."/>
            <person name="Natvig D.O."/>
            <person name="Lalanne C."/>
            <person name="Gautier V."/>
            <person name="Ament-Velasquez S.L."/>
            <person name="Kruys A."/>
            <person name="Hutchinson M.I."/>
            <person name="Powell A.J."/>
            <person name="Barry K."/>
            <person name="Miller A.N."/>
            <person name="Grigoriev I.V."/>
            <person name="Debuchy R."/>
            <person name="Gladieux P."/>
            <person name="Hiltunen Thoren M."/>
            <person name="Johannesson H."/>
        </authorList>
    </citation>
    <scope>NUCLEOTIDE SEQUENCE</scope>
    <source>
        <strain evidence="2">CBS 958.72</strain>
    </source>
</reference>
<dbReference type="Pfam" id="PF00931">
    <property type="entry name" value="NB-ARC"/>
    <property type="match status" value="1"/>
</dbReference>
<dbReference type="EMBL" id="JAULSN010000007">
    <property type="protein sequence ID" value="KAK3366728.1"/>
    <property type="molecule type" value="Genomic_DNA"/>
</dbReference>
<accession>A0AAE0JYJ8</accession>
<reference evidence="2" key="2">
    <citation type="submission" date="2023-06" db="EMBL/GenBank/DDBJ databases">
        <authorList>
            <consortium name="Lawrence Berkeley National Laboratory"/>
            <person name="Haridas S."/>
            <person name="Hensen N."/>
            <person name="Bonometti L."/>
            <person name="Westerberg I."/>
            <person name="Brannstrom I.O."/>
            <person name="Guillou S."/>
            <person name="Cros-Aarteil S."/>
            <person name="Calhoun S."/>
            <person name="Kuo A."/>
            <person name="Mondo S."/>
            <person name="Pangilinan J."/>
            <person name="Riley R."/>
            <person name="Labutti K."/>
            <person name="Andreopoulos B."/>
            <person name="Lipzen A."/>
            <person name="Chen C."/>
            <person name="Yanf M."/>
            <person name="Daum C."/>
            <person name="Ng V."/>
            <person name="Clum A."/>
            <person name="Steindorff A."/>
            <person name="Ohm R."/>
            <person name="Martin F."/>
            <person name="Silar P."/>
            <person name="Natvig D."/>
            <person name="Lalanne C."/>
            <person name="Gautier V."/>
            <person name="Ament-Velasquez S.L."/>
            <person name="Kruys A."/>
            <person name="Hutchinson M.I."/>
            <person name="Powell A.J."/>
            <person name="Barry K."/>
            <person name="Miller A.N."/>
            <person name="Grigoriev I.V."/>
            <person name="Debuchy R."/>
            <person name="Gladieux P."/>
            <person name="Thoren M.H."/>
            <person name="Johannesson H."/>
        </authorList>
    </citation>
    <scope>NUCLEOTIDE SEQUENCE</scope>
    <source>
        <strain evidence="2">CBS 958.72</strain>
    </source>
</reference>
<keyword evidence="3" id="KW-1185">Reference proteome</keyword>
<dbReference type="PANTHER" id="PTHR35205">
    <property type="entry name" value="NB-ARC AND TPR DOMAIN PROTEIN"/>
    <property type="match status" value="1"/>
</dbReference>
<dbReference type="Proteomes" id="UP001287356">
    <property type="component" value="Unassembled WGS sequence"/>
</dbReference>
<dbReference type="SUPFAM" id="SSF52540">
    <property type="entry name" value="P-loop containing nucleoside triphosphate hydrolases"/>
    <property type="match status" value="1"/>
</dbReference>
<feature type="domain" description="NB-ARC" evidence="1">
    <location>
        <begin position="269"/>
        <end position="396"/>
    </location>
</feature>
<organism evidence="2 3">
    <name type="scientific">Lasiosphaeria ovina</name>
    <dbReference type="NCBI Taxonomy" id="92902"/>
    <lineage>
        <taxon>Eukaryota</taxon>
        <taxon>Fungi</taxon>
        <taxon>Dikarya</taxon>
        <taxon>Ascomycota</taxon>
        <taxon>Pezizomycotina</taxon>
        <taxon>Sordariomycetes</taxon>
        <taxon>Sordariomycetidae</taxon>
        <taxon>Sordariales</taxon>
        <taxon>Lasiosphaeriaceae</taxon>
        <taxon>Lasiosphaeria</taxon>
    </lineage>
</organism>
<evidence type="ECO:0000259" key="1">
    <source>
        <dbReference type="Pfam" id="PF00931"/>
    </source>
</evidence>
<proteinExistence type="predicted"/>
<dbReference type="GO" id="GO:0043531">
    <property type="term" value="F:ADP binding"/>
    <property type="evidence" value="ECO:0007669"/>
    <property type="project" value="InterPro"/>
</dbReference>
<name>A0AAE0JYJ8_9PEZI</name>
<dbReference type="Gene3D" id="3.40.50.300">
    <property type="entry name" value="P-loop containing nucleotide triphosphate hydrolases"/>
    <property type="match status" value="1"/>
</dbReference>
<dbReference type="PANTHER" id="PTHR35205:SF1">
    <property type="entry name" value="ZU5 DOMAIN-CONTAINING PROTEIN"/>
    <property type="match status" value="1"/>
</dbReference>
<evidence type="ECO:0000313" key="2">
    <source>
        <dbReference type="EMBL" id="KAK3366728.1"/>
    </source>
</evidence>
<sequence>MKPRFFAYYVATHNFSIRDRFFTSRWDATVKRCEKLLGPDDLEQVRRITSWDLVQKEVLEEAGTSFGRPVPYEIALMEPTLGHLRQFVDVFESQLGVSAGFFWGIIGLLLKLAAQHSQALAVIPRMLKSFGYKVEAFKRHYDASLGALASMREACFDIQIQLVGFFAIAVGSIRGVEGEEGATHGKYDPWLRLQRRFTATNQDFAETLARAEKLVAVHRPGPDHRGSSGETSPQQRFRCAMMPSRKTPRFFDRVDVFEKIDQALGGAWSSTSFQAVALFGLGGIGKSSIAARHLEMKFESQEYDAVFWIHGERTVSLRQSFTDIALRLKLDGAKPNLHDDNLVLVQNWLQLTECKWLVVYDNVESADILMPYWPEESHGKAIITTRNHSLAYKPATSGLEISSWDEKTGSEFLLFLLKRSIEDIEVVSAAHISFRGPSNGEWAGLKRRKQASWRRKICG</sequence>
<gene>
    <name evidence="2" type="ORF">B0T24DRAFT_534500</name>
</gene>
<dbReference type="AlphaFoldDB" id="A0AAE0JYJ8"/>